<dbReference type="Pfam" id="PF14759">
    <property type="entry name" value="Reductase_C"/>
    <property type="match status" value="1"/>
</dbReference>
<dbReference type="PRINTS" id="PR00368">
    <property type="entry name" value="FADPNR"/>
</dbReference>
<dbReference type="PANTHER" id="PTHR43557:SF2">
    <property type="entry name" value="RIESKE DOMAIN-CONTAINING PROTEIN-RELATED"/>
    <property type="match status" value="1"/>
</dbReference>
<dbReference type="RefSeq" id="WP_169415916.1">
    <property type="nucleotide sequence ID" value="NZ_JAAXKZ010000168.1"/>
</dbReference>
<dbReference type="InterPro" id="IPR028202">
    <property type="entry name" value="Reductase_C"/>
</dbReference>
<feature type="domain" description="Reductase C-terminal" evidence="6">
    <location>
        <begin position="323"/>
        <end position="408"/>
    </location>
</feature>
<keyword evidence="2" id="KW-0285">Flavoprotein</keyword>
<evidence type="ECO:0000259" key="5">
    <source>
        <dbReference type="Pfam" id="PF07992"/>
    </source>
</evidence>
<evidence type="ECO:0000256" key="3">
    <source>
        <dbReference type="ARBA" id="ARBA00022827"/>
    </source>
</evidence>
<gene>
    <name evidence="7" type="ORF">HF519_27580</name>
</gene>
<proteinExistence type="predicted"/>
<dbReference type="InterPro" id="IPR050446">
    <property type="entry name" value="FAD-oxidoreductase/Apoptosis"/>
</dbReference>
<dbReference type="SUPFAM" id="SSF55424">
    <property type="entry name" value="FAD/NAD-linked reductases, dimerisation (C-terminal) domain"/>
    <property type="match status" value="1"/>
</dbReference>
<keyword evidence="4" id="KW-0560">Oxidoreductase</keyword>
<evidence type="ECO:0000313" key="7">
    <source>
        <dbReference type="EMBL" id="NMH95252.1"/>
    </source>
</evidence>
<dbReference type="Pfam" id="PF07992">
    <property type="entry name" value="Pyr_redox_2"/>
    <property type="match status" value="1"/>
</dbReference>
<protein>
    <submittedName>
        <fullName evidence="7">FAD-dependent oxidoreductase</fullName>
    </submittedName>
</protein>
<dbReference type="AlphaFoldDB" id="A0A848DR18"/>
<comment type="caution">
    <text evidence="7">The sequence shown here is derived from an EMBL/GenBank/DDBJ whole genome shotgun (WGS) entry which is preliminary data.</text>
</comment>
<evidence type="ECO:0000256" key="2">
    <source>
        <dbReference type="ARBA" id="ARBA00022630"/>
    </source>
</evidence>
<dbReference type="GO" id="GO:0016651">
    <property type="term" value="F:oxidoreductase activity, acting on NAD(P)H"/>
    <property type="evidence" value="ECO:0007669"/>
    <property type="project" value="TreeGrafter"/>
</dbReference>
<dbReference type="EMBL" id="JAAXKZ010000168">
    <property type="protein sequence ID" value="NMH95252.1"/>
    <property type="molecule type" value="Genomic_DNA"/>
</dbReference>
<evidence type="ECO:0000256" key="4">
    <source>
        <dbReference type="ARBA" id="ARBA00023002"/>
    </source>
</evidence>
<dbReference type="Gene3D" id="3.30.390.30">
    <property type="match status" value="1"/>
</dbReference>
<evidence type="ECO:0000313" key="8">
    <source>
        <dbReference type="Proteomes" id="UP000586918"/>
    </source>
</evidence>
<dbReference type="Proteomes" id="UP000586918">
    <property type="component" value="Unassembled WGS sequence"/>
</dbReference>
<dbReference type="GO" id="GO:0005737">
    <property type="term" value="C:cytoplasm"/>
    <property type="evidence" value="ECO:0007669"/>
    <property type="project" value="TreeGrafter"/>
</dbReference>
<dbReference type="InterPro" id="IPR016156">
    <property type="entry name" value="FAD/NAD-linked_Rdtase_dimer_sf"/>
</dbReference>
<dbReference type="InterPro" id="IPR023753">
    <property type="entry name" value="FAD/NAD-binding_dom"/>
</dbReference>
<dbReference type="Gene3D" id="3.50.50.60">
    <property type="entry name" value="FAD/NAD(P)-binding domain"/>
    <property type="match status" value="2"/>
</dbReference>
<keyword evidence="3" id="KW-0274">FAD</keyword>
<name>A0A848DR18_9PSEU</name>
<comment type="cofactor">
    <cofactor evidence="1">
        <name>FAD</name>
        <dbReference type="ChEBI" id="CHEBI:57692"/>
    </cofactor>
</comment>
<dbReference type="PRINTS" id="PR00411">
    <property type="entry name" value="PNDRDTASEI"/>
</dbReference>
<keyword evidence="8" id="KW-1185">Reference proteome</keyword>
<reference evidence="7 8" key="1">
    <citation type="submission" date="2020-04" db="EMBL/GenBank/DDBJ databases">
        <authorList>
            <person name="Klaysubun C."/>
            <person name="Duangmal K."/>
            <person name="Lipun K."/>
        </authorList>
    </citation>
    <scope>NUCLEOTIDE SEQUENCE [LARGE SCALE GENOMIC DNA]</scope>
    <source>
        <strain evidence="7 8">DSM 45300</strain>
    </source>
</reference>
<dbReference type="SUPFAM" id="SSF51905">
    <property type="entry name" value="FAD/NAD(P)-binding domain"/>
    <property type="match status" value="2"/>
</dbReference>
<feature type="domain" description="FAD/NAD(P)-binding" evidence="5">
    <location>
        <begin position="7"/>
        <end position="303"/>
    </location>
</feature>
<accession>A0A848DR18</accession>
<evidence type="ECO:0000256" key="1">
    <source>
        <dbReference type="ARBA" id="ARBA00001974"/>
    </source>
</evidence>
<organism evidence="7 8">
    <name type="scientific">Pseudonocardia bannensis</name>
    <dbReference type="NCBI Taxonomy" id="630973"/>
    <lineage>
        <taxon>Bacteria</taxon>
        <taxon>Bacillati</taxon>
        <taxon>Actinomycetota</taxon>
        <taxon>Actinomycetes</taxon>
        <taxon>Pseudonocardiales</taxon>
        <taxon>Pseudonocardiaceae</taxon>
        <taxon>Pseudonocardia</taxon>
    </lineage>
</organism>
<dbReference type="InterPro" id="IPR036188">
    <property type="entry name" value="FAD/NAD-bd_sf"/>
</dbReference>
<sequence length="408" mass="44099">MPDEDSRFVIVGGGLAGAKAAETLRAEGFTGEIVLLAEEFERPYERPPLSKGYLLGTDERDKAFVHPREWYSEQRIDLQTATPATALHPAEHQVELPGGQRLDYDKLLLVTGARARRLDVPGAGLRGVHYLRRIEEADMLREVLVDGARVVVVGGGWIGLEVAAAARQRGAAVTVVTPRPPLESVLGPEVAEVFADLHTEHGVRLRVGHGVETISPADGRVAGVVLDNGDAVDAEVVVVGIGVTPATELAEAAGLEVDDGVLVNAALRTSDPDIHAAGDVANAAHPLLHQRIRIEHWANALHGGPAAARSMLGQQVSYDRLPYFFSDQYDLGMEYTGHAPPGTYDHVVFRGDVPGREFLAFWMADGRVRAGMNVNIWDVTDDIQRLIRSGRPIDDIRLGDPRVPLADL</sequence>
<evidence type="ECO:0000259" key="6">
    <source>
        <dbReference type="Pfam" id="PF14759"/>
    </source>
</evidence>
<dbReference type="PANTHER" id="PTHR43557">
    <property type="entry name" value="APOPTOSIS-INDUCING FACTOR 1"/>
    <property type="match status" value="1"/>
</dbReference>